<comment type="caution">
    <text evidence="3">The sequence shown here is derived from an EMBL/GenBank/DDBJ whole genome shotgun (WGS) entry which is preliminary data.</text>
</comment>
<dbReference type="InterPro" id="IPR036047">
    <property type="entry name" value="F-box-like_dom_sf"/>
</dbReference>
<dbReference type="PANTHER" id="PTHR35546">
    <property type="entry name" value="F-BOX PROTEIN INTERACTION DOMAIN PROTEIN-RELATED"/>
    <property type="match status" value="1"/>
</dbReference>
<dbReference type="PROSITE" id="PS50181">
    <property type="entry name" value="FBOX"/>
    <property type="match status" value="1"/>
</dbReference>
<proteinExistence type="predicted"/>
<dbReference type="SMART" id="SM00256">
    <property type="entry name" value="FBOX"/>
    <property type="match status" value="1"/>
</dbReference>
<evidence type="ECO:0000313" key="4">
    <source>
        <dbReference type="Proteomes" id="UP000604825"/>
    </source>
</evidence>
<evidence type="ECO:0000313" key="3">
    <source>
        <dbReference type="EMBL" id="CAD6268224.1"/>
    </source>
</evidence>
<dbReference type="AlphaFoldDB" id="A0A811RE11"/>
<dbReference type="CDD" id="cd22157">
    <property type="entry name" value="F-box_AtFBW1-like"/>
    <property type="match status" value="1"/>
</dbReference>
<keyword evidence="4" id="KW-1185">Reference proteome</keyword>
<feature type="region of interest" description="Disordered" evidence="1">
    <location>
        <begin position="231"/>
        <end position="254"/>
    </location>
</feature>
<feature type="compositionally biased region" description="Polar residues" evidence="1">
    <location>
        <begin position="238"/>
        <end position="254"/>
    </location>
</feature>
<dbReference type="Gene3D" id="1.20.1280.50">
    <property type="match status" value="1"/>
</dbReference>
<dbReference type="SUPFAM" id="SSF81383">
    <property type="entry name" value="F-box domain"/>
    <property type="match status" value="1"/>
</dbReference>
<feature type="domain" description="F-box" evidence="2">
    <location>
        <begin position="9"/>
        <end position="58"/>
    </location>
</feature>
<organism evidence="3 4">
    <name type="scientific">Miscanthus lutarioriparius</name>
    <dbReference type="NCBI Taxonomy" id="422564"/>
    <lineage>
        <taxon>Eukaryota</taxon>
        <taxon>Viridiplantae</taxon>
        <taxon>Streptophyta</taxon>
        <taxon>Embryophyta</taxon>
        <taxon>Tracheophyta</taxon>
        <taxon>Spermatophyta</taxon>
        <taxon>Magnoliopsida</taxon>
        <taxon>Liliopsida</taxon>
        <taxon>Poales</taxon>
        <taxon>Poaceae</taxon>
        <taxon>PACMAD clade</taxon>
        <taxon>Panicoideae</taxon>
        <taxon>Andropogonodae</taxon>
        <taxon>Andropogoneae</taxon>
        <taxon>Saccharinae</taxon>
        <taxon>Miscanthus</taxon>
    </lineage>
</organism>
<name>A0A811RE11_9POAL</name>
<dbReference type="PANTHER" id="PTHR35546:SF80">
    <property type="entry name" value="F-BOX DOMAIN CONTAINING PROTEIN EXPRESSED"/>
    <property type="match status" value="1"/>
</dbReference>
<dbReference type="OrthoDB" id="1939605at2759"/>
<evidence type="ECO:0000259" key="2">
    <source>
        <dbReference type="PROSITE" id="PS50181"/>
    </source>
</evidence>
<dbReference type="EMBL" id="CAJGYO010000014">
    <property type="protein sequence ID" value="CAD6268224.1"/>
    <property type="molecule type" value="Genomic_DNA"/>
</dbReference>
<dbReference type="InterPro" id="IPR001810">
    <property type="entry name" value="F-box_dom"/>
</dbReference>
<dbReference type="Pfam" id="PF00646">
    <property type="entry name" value="F-box"/>
    <property type="match status" value="1"/>
</dbReference>
<evidence type="ECO:0000256" key="1">
    <source>
        <dbReference type="SAM" id="MobiDB-lite"/>
    </source>
</evidence>
<protein>
    <recommendedName>
        <fullName evidence="2">F-box domain-containing protein</fullName>
    </recommendedName>
</protein>
<gene>
    <name evidence="3" type="ORF">NCGR_LOCUS51529</name>
</gene>
<dbReference type="Proteomes" id="UP000604825">
    <property type="component" value="Unassembled WGS sequence"/>
</dbReference>
<sequence length="254" mass="28074">MEEGSRRAAAAVLPVPDELIVEILARLPAKSLCLCKCVSRAWRAFISDPANRRRFAQTLSGLFFSRPYGSRPTWDFIGLSMSSVLPPPPGVDTALSFLPPTSDRGILATTFTTTLLRLVQSSHLGEWVTLPQPSRVPGQKLVKFLSYLKFDLYGSGGDTIVWLFCKQLDAEPELSLVSIDGGILEQPRGHVVNWDELRIEERQDDEGEGRLEIIDEDELYRLLGLRTDDDHGQGAADGTSNEDQAIANNGYISD</sequence>
<dbReference type="InterPro" id="IPR055290">
    <property type="entry name" value="At3g26010-like"/>
</dbReference>
<reference evidence="3" key="1">
    <citation type="submission" date="2020-10" db="EMBL/GenBank/DDBJ databases">
        <authorList>
            <person name="Han B."/>
            <person name="Lu T."/>
            <person name="Zhao Q."/>
            <person name="Huang X."/>
            <person name="Zhao Y."/>
        </authorList>
    </citation>
    <scope>NUCLEOTIDE SEQUENCE</scope>
</reference>
<accession>A0A811RE11</accession>